<dbReference type="EMBL" id="CADEAL010001389">
    <property type="protein sequence ID" value="CAB1431930.1"/>
    <property type="molecule type" value="Genomic_DNA"/>
</dbReference>
<sequence>MTELQEKSSITAPPSQGHVDLLAVPEGHRHWINETDQYAARGRRHRVLPSVNSRITQTGRAGDEKPHVDNLQVPSDQLHRSSTALETSGSQEGQTPNIKPLVSSGQKELVS</sequence>
<reference evidence="2" key="1">
    <citation type="submission" date="2020-03" db="EMBL/GenBank/DDBJ databases">
        <authorList>
            <person name="Weist P."/>
        </authorList>
    </citation>
    <scope>NUCLEOTIDE SEQUENCE</scope>
</reference>
<protein>
    <submittedName>
        <fullName evidence="2">Uncharacterized protein</fullName>
    </submittedName>
</protein>
<accession>A0A9N7UI78</accession>
<dbReference type="Proteomes" id="UP001153269">
    <property type="component" value="Unassembled WGS sequence"/>
</dbReference>
<proteinExistence type="predicted"/>
<feature type="compositionally biased region" description="Polar residues" evidence="1">
    <location>
        <begin position="72"/>
        <end position="97"/>
    </location>
</feature>
<evidence type="ECO:0000313" key="3">
    <source>
        <dbReference type="Proteomes" id="UP001153269"/>
    </source>
</evidence>
<gene>
    <name evidence="2" type="ORF">PLEPLA_LOCUS19987</name>
</gene>
<name>A0A9N7UI78_PLEPL</name>
<organism evidence="2 3">
    <name type="scientific">Pleuronectes platessa</name>
    <name type="common">European plaice</name>
    <dbReference type="NCBI Taxonomy" id="8262"/>
    <lineage>
        <taxon>Eukaryota</taxon>
        <taxon>Metazoa</taxon>
        <taxon>Chordata</taxon>
        <taxon>Craniata</taxon>
        <taxon>Vertebrata</taxon>
        <taxon>Euteleostomi</taxon>
        <taxon>Actinopterygii</taxon>
        <taxon>Neopterygii</taxon>
        <taxon>Teleostei</taxon>
        <taxon>Neoteleostei</taxon>
        <taxon>Acanthomorphata</taxon>
        <taxon>Carangaria</taxon>
        <taxon>Pleuronectiformes</taxon>
        <taxon>Pleuronectoidei</taxon>
        <taxon>Pleuronectidae</taxon>
        <taxon>Pleuronectes</taxon>
    </lineage>
</organism>
<evidence type="ECO:0000313" key="2">
    <source>
        <dbReference type="EMBL" id="CAB1431930.1"/>
    </source>
</evidence>
<comment type="caution">
    <text evidence="2">The sequence shown here is derived from an EMBL/GenBank/DDBJ whole genome shotgun (WGS) entry which is preliminary data.</text>
</comment>
<feature type="region of interest" description="Disordered" evidence="1">
    <location>
        <begin position="51"/>
        <end position="111"/>
    </location>
</feature>
<keyword evidence="3" id="KW-1185">Reference proteome</keyword>
<dbReference type="AlphaFoldDB" id="A0A9N7UI78"/>
<evidence type="ECO:0000256" key="1">
    <source>
        <dbReference type="SAM" id="MobiDB-lite"/>
    </source>
</evidence>